<name>J3M8F6_ORYBR</name>
<evidence type="ECO:0000256" key="1">
    <source>
        <dbReference type="SAM" id="Phobius"/>
    </source>
</evidence>
<keyword evidence="1" id="KW-1133">Transmembrane helix</keyword>
<dbReference type="EnsemblPlants" id="OB05G28800.1">
    <property type="protein sequence ID" value="OB05G28800.1"/>
    <property type="gene ID" value="OB05G28800"/>
</dbReference>
<reference evidence="2" key="2">
    <citation type="submission" date="2013-04" db="UniProtKB">
        <authorList>
            <consortium name="EnsemblPlants"/>
        </authorList>
    </citation>
    <scope>IDENTIFICATION</scope>
</reference>
<dbReference type="HOGENOM" id="CLU_3130397_0_0_1"/>
<dbReference type="AlphaFoldDB" id="J3M8F6"/>
<proteinExistence type="predicted"/>
<dbReference type="Proteomes" id="UP000006038">
    <property type="component" value="Chromosome 5"/>
</dbReference>
<accession>J3M8F6</accession>
<protein>
    <submittedName>
        <fullName evidence="2">Uncharacterized protein</fullName>
    </submittedName>
</protein>
<dbReference type="Gramene" id="OB05G28800.1">
    <property type="protein sequence ID" value="OB05G28800.1"/>
    <property type="gene ID" value="OB05G28800"/>
</dbReference>
<organism evidence="2">
    <name type="scientific">Oryza brachyantha</name>
    <name type="common">malo sina</name>
    <dbReference type="NCBI Taxonomy" id="4533"/>
    <lineage>
        <taxon>Eukaryota</taxon>
        <taxon>Viridiplantae</taxon>
        <taxon>Streptophyta</taxon>
        <taxon>Embryophyta</taxon>
        <taxon>Tracheophyta</taxon>
        <taxon>Spermatophyta</taxon>
        <taxon>Magnoliopsida</taxon>
        <taxon>Liliopsida</taxon>
        <taxon>Poales</taxon>
        <taxon>Poaceae</taxon>
        <taxon>BOP clade</taxon>
        <taxon>Oryzoideae</taxon>
        <taxon>Oryzeae</taxon>
        <taxon>Oryzinae</taxon>
        <taxon>Oryza</taxon>
    </lineage>
</organism>
<keyword evidence="1" id="KW-0812">Transmembrane</keyword>
<sequence>GGPHTLTFPILFSLVSTAIFLPFLFFFLLRIINGWITSGVREKQCVWGIL</sequence>
<evidence type="ECO:0000313" key="2">
    <source>
        <dbReference type="EnsemblPlants" id="OB05G28800.1"/>
    </source>
</evidence>
<reference evidence="2" key="1">
    <citation type="journal article" date="2013" name="Nat. Commun.">
        <title>Whole-genome sequencing of Oryza brachyantha reveals mechanisms underlying Oryza genome evolution.</title>
        <authorList>
            <person name="Chen J."/>
            <person name="Huang Q."/>
            <person name="Gao D."/>
            <person name="Wang J."/>
            <person name="Lang Y."/>
            <person name="Liu T."/>
            <person name="Li B."/>
            <person name="Bai Z."/>
            <person name="Luis Goicoechea J."/>
            <person name="Liang C."/>
            <person name="Chen C."/>
            <person name="Zhang W."/>
            <person name="Sun S."/>
            <person name="Liao Y."/>
            <person name="Zhang X."/>
            <person name="Yang L."/>
            <person name="Song C."/>
            <person name="Wang M."/>
            <person name="Shi J."/>
            <person name="Liu G."/>
            <person name="Liu J."/>
            <person name="Zhou H."/>
            <person name="Zhou W."/>
            <person name="Yu Q."/>
            <person name="An N."/>
            <person name="Chen Y."/>
            <person name="Cai Q."/>
            <person name="Wang B."/>
            <person name="Liu B."/>
            <person name="Min J."/>
            <person name="Huang Y."/>
            <person name="Wu H."/>
            <person name="Li Z."/>
            <person name="Zhang Y."/>
            <person name="Yin Y."/>
            <person name="Song W."/>
            <person name="Jiang J."/>
            <person name="Jackson S.A."/>
            <person name="Wing R.A."/>
            <person name="Wang J."/>
            <person name="Chen M."/>
        </authorList>
    </citation>
    <scope>NUCLEOTIDE SEQUENCE [LARGE SCALE GENOMIC DNA]</scope>
    <source>
        <strain evidence="2">cv. IRGC 101232</strain>
    </source>
</reference>
<feature type="transmembrane region" description="Helical" evidence="1">
    <location>
        <begin position="6"/>
        <end position="29"/>
    </location>
</feature>
<evidence type="ECO:0000313" key="3">
    <source>
        <dbReference type="Proteomes" id="UP000006038"/>
    </source>
</evidence>
<keyword evidence="1" id="KW-0472">Membrane</keyword>
<keyword evidence="3" id="KW-1185">Reference proteome</keyword>